<sequence>MKPQYQTRYELLHESYQKWLTGFTRHAVSWGGVSSEYPLLPESDARVGVIQW</sequence>
<reference evidence="1 2" key="1">
    <citation type="submission" date="2018-06" db="EMBL/GenBank/DDBJ databases">
        <authorList>
            <consortium name="Pathogen Informatics"/>
            <person name="Doyle S."/>
        </authorList>
    </citation>
    <scope>NUCLEOTIDE SEQUENCE [LARGE SCALE GENOMIC DNA]</scope>
    <source>
        <strain evidence="1 2">NCTC9075</strain>
    </source>
</reference>
<evidence type="ECO:0000313" key="1">
    <source>
        <dbReference type="EMBL" id="STP21886.1"/>
    </source>
</evidence>
<evidence type="ECO:0000313" key="2">
    <source>
        <dbReference type="Proteomes" id="UP000254181"/>
    </source>
</evidence>
<protein>
    <recommendedName>
        <fullName evidence="3">Malate transporter</fullName>
    </recommendedName>
</protein>
<proteinExistence type="predicted"/>
<gene>
    <name evidence="1" type="ORF">NCTC9075_05348</name>
</gene>
<dbReference type="Proteomes" id="UP000254181">
    <property type="component" value="Unassembled WGS sequence"/>
</dbReference>
<organism evidence="1 2">
    <name type="scientific">Escherichia coli</name>
    <dbReference type="NCBI Taxonomy" id="562"/>
    <lineage>
        <taxon>Bacteria</taxon>
        <taxon>Pseudomonadati</taxon>
        <taxon>Pseudomonadota</taxon>
        <taxon>Gammaproteobacteria</taxon>
        <taxon>Enterobacterales</taxon>
        <taxon>Enterobacteriaceae</taxon>
        <taxon>Escherichia</taxon>
    </lineage>
</organism>
<name>A0A377KBP4_ECOLX</name>
<accession>A0A377KBP4</accession>
<evidence type="ECO:0008006" key="3">
    <source>
        <dbReference type="Google" id="ProtNLM"/>
    </source>
</evidence>
<dbReference type="EMBL" id="UGEM01000004">
    <property type="protein sequence ID" value="STP21886.1"/>
    <property type="molecule type" value="Genomic_DNA"/>
</dbReference>
<dbReference type="AlphaFoldDB" id="A0A377KBP4"/>